<evidence type="ECO:0000256" key="1">
    <source>
        <dbReference type="SAM" id="Phobius"/>
    </source>
</evidence>
<gene>
    <name evidence="2" type="ORF">ACFO3J_31625</name>
</gene>
<dbReference type="EMBL" id="JBHSBB010000030">
    <property type="protein sequence ID" value="MFC4035981.1"/>
    <property type="molecule type" value="Genomic_DNA"/>
</dbReference>
<accession>A0ABV8HYI8</accession>
<keyword evidence="3" id="KW-1185">Reference proteome</keyword>
<comment type="caution">
    <text evidence="2">The sequence shown here is derived from an EMBL/GenBank/DDBJ whole genome shotgun (WGS) entry which is preliminary data.</text>
</comment>
<evidence type="ECO:0008006" key="4">
    <source>
        <dbReference type="Google" id="ProtNLM"/>
    </source>
</evidence>
<dbReference type="RefSeq" id="WP_386436862.1">
    <property type="nucleotide sequence ID" value="NZ_JBHSBB010000030.1"/>
</dbReference>
<proteinExistence type="predicted"/>
<protein>
    <recommendedName>
        <fullName evidence="4">Secreted protein</fullName>
    </recommendedName>
</protein>
<dbReference type="Proteomes" id="UP001595765">
    <property type="component" value="Unassembled WGS sequence"/>
</dbReference>
<organism evidence="2 3">
    <name type="scientific">Streptomyces polygonati</name>
    <dbReference type="NCBI Taxonomy" id="1617087"/>
    <lineage>
        <taxon>Bacteria</taxon>
        <taxon>Bacillati</taxon>
        <taxon>Actinomycetota</taxon>
        <taxon>Actinomycetes</taxon>
        <taxon>Kitasatosporales</taxon>
        <taxon>Streptomycetaceae</taxon>
        <taxon>Streptomyces</taxon>
    </lineage>
</organism>
<sequence>MDQGLAAWGTGAIVAVAGLGGTLVGGLITAKVTRTQVRDQAAADHGHWLREQRIAAYRELLAEWDAAVRDIAAQVARLADFEEAFSTGQANSDPEEVETHYWQQVLRRIDAVASRTEQVTMLGPAEVVAGAEAMRDTLNPLRAGDRYLVTTWEDAQPTFTAARAAFVEAARRQVVAPSFAERIPPVGGDGR</sequence>
<reference evidence="3" key="1">
    <citation type="journal article" date="2019" name="Int. J. Syst. Evol. Microbiol.">
        <title>The Global Catalogue of Microorganisms (GCM) 10K type strain sequencing project: providing services to taxonomists for standard genome sequencing and annotation.</title>
        <authorList>
            <consortium name="The Broad Institute Genomics Platform"/>
            <consortium name="The Broad Institute Genome Sequencing Center for Infectious Disease"/>
            <person name="Wu L."/>
            <person name="Ma J."/>
        </authorList>
    </citation>
    <scope>NUCLEOTIDE SEQUENCE [LARGE SCALE GENOMIC DNA]</scope>
    <source>
        <strain evidence="3">CGMCC 4.7237</strain>
    </source>
</reference>
<keyword evidence="1" id="KW-1133">Transmembrane helix</keyword>
<evidence type="ECO:0000313" key="3">
    <source>
        <dbReference type="Proteomes" id="UP001595765"/>
    </source>
</evidence>
<keyword evidence="1" id="KW-0812">Transmembrane</keyword>
<feature type="transmembrane region" description="Helical" evidence="1">
    <location>
        <begin position="6"/>
        <end position="28"/>
    </location>
</feature>
<evidence type="ECO:0000313" key="2">
    <source>
        <dbReference type="EMBL" id="MFC4035981.1"/>
    </source>
</evidence>
<name>A0ABV8HYI8_9ACTN</name>
<keyword evidence="1" id="KW-0472">Membrane</keyword>